<dbReference type="Gene3D" id="3.30.460.90">
    <property type="match status" value="1"/>
</dbReference>
<keyword evidence="5" id="KW-0548">Nucleotidyltransferase</keyword>
<dbReference type="GO" id="GO:0005525">
    <property type="term" value="F:GTP binding"/>
    <property type="evidence" value="ECO:0007669"/>
    <property type="project" value="UniProtKB-KW"/>
</dbReference>
<keyword evidence="10" id="KW-0342">GTP-binding</keyword>
<evidence type="ECO:0000256" key="3">
    <source>
        <dbReference type="ARBA" id="ARBA00008307"/>
    </source>
</evidence>
<proteinExistence type="inferred from homology"/>
<keyword evidence="15" id="KW-1185">Reference proteome</keyword>
<organism evidence="15 16">
    <name type="scientific">Drosophila hydei</name>
    <name type="common">Fruit fly</name>
    <dbReference type="NCBI Taxonomy" id="7224"/>
    <lineage>
        <taxon>Eukaryota</taxon>
        <taxon>Metazoa</taxon>
        <taxon>Ecdysozoa</taxon>
        <taxon>Arthropoda</taxon>
        <taxon>Hexapoda</taxon>
        <taxon>Insecta</taxon>
        <taxon>Pterygota</taxon>
        <taxon>Neoptera</taxon>
        <taxon>Endopterygota</taxon>
        <taxon>Diptera</taxon>
        <taxon>Brachycera</taxon>
        <taxon>Muscomorpha</taxon>
        <taxon>Ephydroidea</taxon>
        <taxon>Drosophilidae</taxon>
        <taxon>Drosophila</taxon>
    </lineage>
</organism>
<name>A0A6J1L5H9_DROHY</name>
<reference evidence="16" key="1">
    <citation type="submission" date="2025-08" db="UniProtKB">
        <authorList>
            <consortium name="RefSeq"/>
        </authorList>
    </citation>
    <scope>IDENTIFICATION</scope>
    <source>
        <strain evidence="16">15085-1641.00</strain>
        <tissue evidence="16">Whole body</tissue>
    </source>
</reference>
<evidence type="ECO:0000256" key="12">
    <source>
        <dbReference type="SAM" id="MobiDB-lite"/>
    </source>
</evidence>
<evidence type="ECO:0000313" key="16">
    <source>
        <dbReference type="RefSeq" id="XP_023161025.2"/>
    </source>
</evidence>
<dbReference type="GO" id="GO:0005524">
    <property type="term" value="F:ATP binding"/>
    <property type="evidence" value="ECO:0007669"/>
    <property type="project" value="UniProtKB-KW"/>
</dbReference>
<dbReference type="OMA" id="HTIMATC"/>
<dbReference type="Proteomes" id="UP000504633">
    <property type="component" value="Unplaced"/>
</dbReference>
<dbReference type="KEGG" id="dhe:111592833"/>
<feature type="domain" description="Mab-21-like HhH/H2TH-like" evidence="14">
    <location>
        <begin position="298"/>
        <end position="388"/>
    </location>
</feature>
<evidence type="ECO:0000256" key="8">
    <source>
        <dbReference type="ARBA" id="ARBA00022840"/>
    </source>
</evidence>
<dbReference type="RefSeq" id="XP_023161025.2">
    <property type="nucleotide sequence ID" value="XM_023305257.2"/>
</dbReference>
<gene>
    <name evidence="16" type="primary">LOC111592833</name>
</gene>
<protein>
    <submittedName>
        <fullName evidence="16">Uncharacterized protein LOC111592833</fullName>
    </submittedName>
</protein>
<evidence type="ECO:0000256" key="1">
    <source>
        <dbReference type="ARBA" id="ARBA00001936"/>
    </source>
</evidence>
<evidence type="ECO:0000256" key="7">
    <source>
        <dbReference type="ARBA" id="ARBA00022741"/>
    </source>
</evidence>
<dbReference type="PANTHER" id="PTHR10656:SF42">
    <property type="entry name" value="CYCLIC GMP-AMP SYNTHASE-LIKE PROTEIN-RELATED"/>
    <property type="match status" value="1"/>
</dbReference>
<dbReference type="Pfam" id="PF20266">
    <property type="entry name" value="Mab-21_C"/>
    <property type="match status" value="1"/>
</dbReference>
<keyword evidence="8" id="KW-0067">ATP-binding</keyword>
<dbReference type="InterPro" id="IPR024810">
    <property type="entry name" value="MAB21L/cGLR"/>
</dbReference>
<dbReference type="Pfam" id="PF03281">
    <property type="entry name" value="Mab-21"/>
    <property type="match status" value="1"/>
</dbReference>
<evidence type="ECO:0000256" key="6">
    <source>
        <dbReference type="ARBA" id="ARBA00022723"/>
    </source>
</evidence>
<evidence type="ECO:0000259" key="14">
    <source>
        <dbReference type="Pfam" id="PF20266"/>
    </source>
</evidence>
<dbReference type="Gene3D" id="1.10.1410.40">
    <property type="match status" value="1"/>
</dbReference>
<feature type="compositionally biased region" description="Acidic residues" evidence="12">
    <location>
        <begin position="1"/>
        <end position="52"/>
    </location>
</feature>
<dbReference type="InterPro" id="IPR046903">
    <property type="entry name" value="Mab-21-like_nuc_Trfase"/>
</dbReference>
<evidence type="ECO:0000256" key="4">
    <source>
        <dbReference type="ARBA" id="ARBA00022679"/>
    </source>
</evidence>
<feature type="region of interest" description="Disordered" evidence="12">
    <location>
        <begin position="1"/>
        <end position="57"/>
    </location>
</feature>
<evidence type="ECO:0000313" key="15">
    <source>
        <dbReference type="Proteomes" id="UP000504633"/>
    </source>
</evidence>
<sequence length="419" mass="48406">MSCSDTDSEDYTTSDSEDYTTSDSEDYTTSDSEDYTTSDSEDYTTSDSEDNTTSDSESCFTFGEGIQYALEQIAFPENARRTYCHDAQVIENAFITAIADYDPLFRKAFGGLSLGGSCLDGIRIHLPDEFDMHVKIRLPIDLQPVLVPDQPGYIFLRASRCKHPCVAQYRGEGYFINRQAVQKWIRQSIEAIMPRLQAIRCTRRRVYSMEYQAKGSVVAHTLLATERRNPSRQISFDFVPVFEFEATEWPRGLQKPRNGGRSWFAVPRKYANKPEDSRSFIFCAPHWERLELHDRQNLKDSLRLMKALRNANQMPGLYSYLLKSIYLDELRKNSTQWDQAPGQILIHMLGKLRQGLAKKHVPFFLVPDHNNLDKLEPEMITDYYRSISRTLNTLNQRLNANYLTNEDLHDIFGIEVEED</sequence>
<dbReference type="GO" id="GO:0046872">
    <property type="term" value="F:metal ion binding"/>
    <property type="evidence" value="ECO:0007669"/>
    <property type="project" value="UniProtKB-KW"/>
</dbReference>
<evidence type="ECO:0000256" key="9">
    <source>
        <dbReference type="ARBA" id="ARBA00022842"/>
    </source>
</evidence>
<evidence type="ECO:0000256" key="5">
    <source>
        <dbReference type="ARBA" id="ARBA00022695"/>
    </source>
</evidence>
<keyword evidence="4" id="KW-0808">Transferase</keyword>
<dbReference type="PANTHER" id="PTHR10656">
    <property type="entry name" value="CELL FATE DETERMINING PROTEIN MAB21-RELATED"/>
    <property type="match status" value="1"/>
</dbReference>
<comment type="similarity">
    <text evidence="3">Belongs to the mab-21 family.</text>
</comment>
<keyword evidence="6" id="KW-0479">Metal-binding</keyword>
<comment type="cofactor">
    <cofactor evidence="1">
        <name>Mn(2+)</name>
        <dbReference type="ChEBI" id="CHEBI:29035"/>
    </cofactor>
</comment>
<feature type="domain" description="Mab-21-like nucleotidyltransferase" evidence="13">
    <location>
        <begin position="119"/>
        <end position="257"/>
    </location>
</feature>
<comment type="cofactor">
    <cofactor evidence="2">
        <name>Mg(2+)</name>
        <dbReference type="ChEBI" id="CHEBI:18420"/>
    </cofactor>
</comment>
<keyword evidence="9" id="KW-0460">Magnesium</keyword>
<accession>A0A6J1L5H9</accession>
<dbReference type="OrthoDB" id="6054650at2759"/>
<evidence type="ECO:0000256" key="10">
    <source>
        <dbReference type="ARBA" id="ARBA00023134"/>
    </source>
</evidence>
<evidence type="ECO:0000256" key="11">
    <source>
        <dbReference type="ARBA" id="ARBA00023211"/>
    </source>
</evidence>
<dbReference type="GO" id="GO:0016779">
    <property type="term" value="F:nucleotidyltransferase activity"/>
    <property type="evidence" value="ECO:0007669"/>
    <property type="project" value="UniProtKB-KW"/>
</dbReference>
<keyword evidence="11" id="KW-0464">Manganese</keyword>
<evidence type="ECO:0000256" key="2">
    <source>
        <dbReference type="ARBA" id="ARBA00001946"/>
    </source>
</evidence>
<dbReference type="GeneID" id="111592833"/>
<evidence type="ECO:0000259" key="13">
    <source>
        <dbReference type="Pfam" id="PF03281"/>
    </source>
</evidence>
<dbReference type="AlphaFoldDB" id="A0A6J1L5H9"/>
<keyword evidence="7" id="KW-0547">Nucleotide-binding</keyword>
<dbReference type="SMART" id="SM01265">
    <property type="entry name" value="Mab-21"/>
    <property type="match status" value="1"/>
</dbReference>
<dbReference type="InterPro" id="IPR046906">
    <property type="entry name" value="Mab-21_HhH/H2TH-like"/>
</dbReference>